<dbReference type="PANTHER" id="PTHR11781:SF22">
    <property type="entry name" value="TYPE I IODOTHYRONINE DEIODINASE"/>
    <property type="match status" value="1"/>
</dbReference>
<dbReference type="GO" id="GO:0004800">
    <property type="term" value="F:thyroxine 5'-deiodinase activity"/>
    <property type="evidence" value="ECO:0007669"/>
    <property type="project" value="InterPro"/>
</dbReference>
<dbReference type="EMBL" id="BART01022176">
    <property type="protein sequence ID" value="GAG93148.1"/>
    <property type="molecule type" value="Genomic_DNA"/>
</dbReference>
<dbReference type="InterPro" id="IPR000643">
    <property type="entry name" value="Iodothyronine_deiodinase"/>
</dbReference>
<dbReference type="PANTHER" id="PTHR11781">
    <property type="entry name" value="IODOTHYRONINE DEIODINASE"/>
    <property type="match status" value="1"/>
</dbReference>
<dbReference type="Gene3D" id="3.40.30.10">
    <property type="entry name" value="Glutaredoxin"/>
    <property type="match status" value="1"/>
</dbReference>
<proteinExistence type="predicted"/>
<comment type="caution">
    <text evidence="1">The sequence shown here is derived from an EMBL/GenBank/DDBJ whole genome shotgun (WGS) entry which is preliminary data.</text>
</comment>
<reference evidence="1" key="1">
    <citation type="journal article" date="2014" name="Front. Microbiol.">
        <title>High frequency of phylogenetically diverse reductive dehalogenase-homologous genes in deep subseafloor sedimentary metagenomes.</title>
        <authorList>
            <person name="Kawai M."/>
            <person name="Futagami T."/>
            <person name="Toyoda A."/>
            <person name="Takaki Y."/>
            <person name="Nishi S."/>
            <person name="Hori S."/>
            <person name="Arai W."/>
            <person name="Tsubouchi T."/>
            <person name="Morono Y."/>
            <person name="Uchiyama I."/>
            <person name="Ito T."/>
            <person name="Fujiyama A."/>
            <person name="Inagaki F."/>
            <person name="Takami H."/>
        </authorList>
    </citation>
    <scope>NUCLEOTIDE SEQUENCE</scope>
    <source>
        <strain evidence="1">Expedition CK06-06</strain>
    </source>
</reference>
<dbReference type="AlphaFoldDB" id="X1C9T2"/>
<gene>
    <name evidence="1" type="ORF">S01H4_40668</name>
</gene>
<accession>X1C9T2</accession>
<organism evidence="1">
    <name type="scientific">marine sediment metagenome</name>
    <dbReference type="NCBI Taxonomy" id="412755"/>
    <lineage>
        <taxon>unclassified sequences</taxon>
        <taxon>metagenomes</taxon>
        <taxon>ecological metagenomes</taxon>
    </lineage>
</organism>
<name>X1C9T2_9ZZZZ</name>
<feature type="non-terminal residue" evidence="1">
    <location>
        <position position="105"/>
    </location>
</feature>
<protein>
    <submittedName>
        <fullName evidence="1">Uncharacterized protein</fullName>
    </submittedName>
</protein>
<sequence length="105" mass="11914">MTFAVDLLGGIKADQPYVRGTVGLRDIYQQYHEQVQFLSIYIREAHPKDGWWFGGGIMGKMLKLGIPKTATDINDPKTIEERRSVAGQCEESLQYGILTYVDEMD</sequence>
<evidence type="ECO:0000313" key="1">
    <source>
        <dbReference type="EMBL" id="GAG93148.1"/>
    </source>
</evidence>